<dbReference type="Proteomes" id="UP000054408">
    <property type="component" value="Unassembled WGS sequence"/>
</dbReference>
<evidence type="ECO:0000313" key="3">
    <source>
        <dbReference type="EMBL" id="KNC51961.1"/>
    </source>
</evidence>
<organism evidence="3 4">
    <name type="scientific">Thecamonas trahens ATCC 50062</name>
    <dbReference type="NCBI Taxonomy" id="461836"/>
    <lineage>
        <taxon>Eukaryota</taxon>
        <taxon>Apusozoa</taxon>
        <taxon>Apusomonadida</taxon>
        <taxon>Apusomonadidae</taxon>
        <taxon>Thecamonas</taxon>
    </lineage>
</organism>
<accession>A0A0L0DIM8</accession>
<evidence type="ECO:0000256" key="2">
    <source>
        <dbReference type="SAM" id="MobiDB-lite"/>
    </source>
</evidence>
<name>A0A0L0DIM8_THETB</name>
<dbReference type="RefSeq" id="XP_013755548.1">
    <property type="nucleotide sequence ID" value="XM_013900094.1"/>
</dbReference>
<dbReference type="EMBL" id="GL349471">
    <property type="protein sequence ID" value="KNC51961.1"/>
    <property type="molecule type" value="Genomic_DNA"/>
</dbReference>
<dbReference type="AlphaFoldDB" id="A0A0L0DIM8"/>
<proteinExistence type="predicted"/>
<keyword evidence="1" id="KW-0175">Coiled coil</keyword>
<dbReference type="GeneID" id="25566946"/>
<reference evidence="3 4" key="1">
    <citation type="submission" date="2010-05" db="EMBL/GenBank/DDBJ databases">
        <title>The Genome Sequence of Thecamonas trahens ATCC 50062.</title>
        <authorList>
            <consortium name="The Broad Institute Genome Sequencing Platform"/>
            <person name="Russ C."/>
            <person name="Cuomo C."/>
            <person name="Shea T."/>
            <person name="Young S.K."/>
            <person name="Zeng Q."/>
            <person name="Koehrsen M."/>
            <person name="Haas B."/>
            <person name="Borodovsky M."/>
            <person name="Guigo R."/>
            <person name="Alvarado L."/>
            <person name="Berlin A."/>
            <person name="Bochicchio J."/>
            <person name="Borenstein D."/>
            <person name="Chapman S."/>
            <person name="Chen Z."/>
            <person name="Freedman E."/>
            <person name="Gellesch M."/>
            <person name="Goldberg J."/>
            <person name="Griggs A."/>
            <person name="Gujja S."/>
            <person name="Heilman E."/>
            <person name="Heiman D."/>
            <person name="Hepburn T."/>
            <person name="Howarth C."/>
            <person name="Jen D."/>
            <person name="Larson L."/>
            <person name="Mehta T."/>
            <person name="Park D."/>
            <person name="Pearson M."/>
            <person name="Roberts A."/>
            <person name="Saif S."/>
            <person name="Shenoy N."/>
            <person name="Sisk P."/>
            <person name="Stolte C."/>
            <person name="Sykes S."/>
            <person name="Thomson T."/>
            <person name="Walk T."/>
            <person name="White J."/>
            <person name="Yandava C."/>
            <person name="Burger G."/>
            <person name="Gray M.W."/>
            <person name="Holland P.W.H."/>
            <person name="King N."/>
            <person name="Lang F.B.F."/>
            <person name="Roger A.J."/>
            <person name="Ruiz-Trillo I."/>
            <person name="Lander E."/>
            <person name="Nusbaum C."/>
        </authorList>
    </citation>
    <scope>NUCLEOTIDE SEQUENCE [LARGE SCALE GENOMIC DNA]</scope>
    <source>
        <strain evidence="3 4">ATCC 50062</strain>
    </source>
</reference>
<feature type="region of interest" description="Disordered" evidence="2">
    <location>
        <begin position="1"/>
        <end position="25"/>
    </location>
</feature>
<evidence type="ECO:0000256" key="1">
    <source>
        <dbReference type="SAM" id="Coils"/>
    </source>
</evidence>
<keyword evidence="4" id="KW-1185">Reference proteome</keyword>
<protein>
    <submittedName>
        <fullName evidence="3">Uncharacterized protein</fullName>
    </submittedName>
</protein>
<sequence>MASPRIRDTAAVGRTRARPGSEDAADEGWLADAVVELVAAARARDNDLDALQARFEAVAEAASEAAGHGRLLQRAQEEIARLAHAAWEAERNSVSTDAYQQALAQATDAADACARWKAMYEQAAASRDKAETQVEELRNEAASMRAALAAASEALQESAASVAKLKVGLGRAQAENAALKAELAEAHDVQATARIAAPSLDGASAIGNSQRQLDLDSRAARLAEEQAARRARLAASNQS</sequence>
<gene>
    <name evidence="3" type="ORF">AMSG_08207</name>
</gene>
<feature type="coiled-coil region" evidence="1">
    <location>
        <begin position="120"/>
        <end position="189"/>
    </location>
</feature>
<evidence type="ECO:0000313" key="4">
    <source>
        <dbReference type="Proteomes" id="UP000054408"/>
    </source>
</evidence>